<name>A0ABP7RIK5_9PSEU</name>
<proteinExistence type="predicted"/>
<dbReference type="InterPro" id="IPR036388">
    <property type="entry name" value="WH-like_DNA-bd_sf"/>
</dbReference>
<dbReference type="RefSeq" id="WP_344872528.1">
    <property type="nucleotide sequence ID" value="NZ_BAABAL010000005.1"/>
</dbReference>
<dbReference type="Gene3D" id="1.10.10.10">
    <property type="entry name" value="Winged helix-like DNA-binding domain superfamily/Winged helix DNA-binding domain"/>
    <property type="match status" value="1"/>
</dbReference>
<dbReference type="PANTHER" id="PTHR33169">
    <property type="entry name" value="PADR-FAMILY TRANSCRIPTIONAL REGULATOR"/>
    <property type="match status" value="1"/>
</dbReference>
<comment type="caution">
    <text evidence="2">The sequence shown here is derived from an EMBL/GenBank/DDBJ whole genome shotgun (WGS) entry which is preliminary data.</text>
</comment>
<reference evidence="3" key="1">
    <citation type="journal article" date="2019" name="Int. J. Syst. Evol. Microbiol.">
        <title>The Global Catalogue of Microorganisms (GCM) 10K type strain sequencing project: providing services to taxonomists for standard genome sequencing and annotation.</title>
        <authorList>
            <consortium name="The Broad Institute Genomics Platform"/>
            <consortium name="The Broad Institute Genome Sequencing Center for Infectious Disease"/>
            <person name="Wu L."/>
            <person name="Ma J."/>
        </authorList>
    </citation>
    <scope>NUCLEOTIDE SEQUENCE [LARGE SCALE GENOMIC DNA]</scope>
    <source>
        <strain evidence="3">JCM 17342</strain>
    </source>
</reference>
<accession>A0ABP7RIK5</accession>
<dbReference type="SUPFAM" id="SSF46785">
    <property type="entry name" value="Winged helix' DNA-binding domain"/>
    <property type="match status" value="1"/>
</dbReference>
<protein>
    <submittedName>
        <fullName evidence="2">PadR family transcriptional regulator</fullName>
    </submittedName>
</protein>
<gene>
    <name evidence="2" type="ORF">GCM10022247_17760</name>
</gene>
<dbReference type="InterPro" id="IPR036390">
    <property type="entry name" value="WH_DNA-bd_sf"/>
</dbReference>
<evidence type="ECO:0000313" key="2">
    <source>
        <dbReference type="EMBL" id="GAA3998068.1"/>
    </source>
</evidence>
<dbReference type="EMBL" id="BAABAL010000005">
    <property type="protein sequence ID" value="GAA3998068.1"/>
    <property type="molecule type" value="Genomic_DNA"/>
</dbReference>
<dbReference type="InterPro" id="IPR005149">
    <property type="entry name" value="Tscrpt_reg_PadR_N"/>
</dbReference>
<feature type="domain" description="Transcription regulator PadR N-terminal" evidence="1">
    <location>
        <begin position="6"/>
        <end position="80"/>
    </location>
</feature>
<evidence type="ECO:0000259" key="1">
    <source>
        <dbReference type="Pfam" id="PF03551"/>
    </source>
</evidence>
<keyword evidence="3" id="KW-1185">Reference proteome</keyword>
<dbReference type="Pfam" id="PF03551">
    <property type="entry name" value="PadR"/>
    <property type="match status" value="1"/>
</dbReference>
<organism evidence="2 3">
    <name type="scientific">Allokutzneria multivorans</name>
    <dbReference type="NCBI Taxonomy" id="1142134"/>
    <lineage>
        <taxon>Bacteria</taxon>
        <taxon>Bacillati</taxon>
        <taxon>Actinomycetota</taxon>
        <taxon>Actinomycetes</taxon>
        <taxon>Pseudonocardiales</taxon>
        <taxon>Pseudonocardiaceae</taxon>
        <taxon>Allokutzneria</taxon>
    </lineage>
</organism>
<dbReference type="InterPro" id="IPR052509">
    <property type="entry name" value="Metal_resp_DNA-bind_regulator"/>
</dbReference>
<dbReference type="Proteomes" id="UP001501747">
    <property type="component" value="Unassembled WGS sequence"/>
</dbReference>
<evidence type="ECO:0000313" key="3">
    <source>
        <dbReference type="Proteomes" id="UP001501747"/>
    </source>
</evidence>
<dbReference type="PANTHER" id="PTHR33169:SF26">
    <property type="entry name" value="CONSERVED PROTEIN"/>
    <property type="match status" value="1"/>
</dbReference>
<sequence length="175" mass="19801">MLELAVLGLLHRHPMHGYELRRQLCGLLCGQRSFSFGSLYPALRRLHRAGLVAEGNAGDGDGNSRNRKVYNLTPLGREHFAGLLADDGRQAWEDECFVVRLAFFTRTPASVRLRVLRGRRQWLADRADGLRAALARTSGHDDHYARELHELSLDSTEREVLWLDGLIARECANQD</sequence>